<dbReference type="GO" id="GO:0032259">
    <property type="term" value="P:methylation"/>
    <property type="evidence" value="ECO:0007669"/>
    <property type="project" value="UniProtKB-KW"/>
</dbReference>
<dbReference type="EMBL" id="KV417271">
    <property type="protein sequence ID" value="KZO99561.1"/>
    <property type="molecule type" value="Genomic_DNA"/>
</dbReference>
<feature type="region of interest" description="Disordered" evidence="6">
    <location>
        <begin position="354"/>
        <end position="389"/>
    </location>
</feature>
<evidence type="ECO:0000313" key="7">
    <source>
        <dbReference type="EMBL" id="KZO99561.1"/>
    </source>
</evidence>
<dbReference type="PROSITE" id="PS51687">
    <property type="entry name" value="SAM_MT_RNA_M5U"/>
    <property type="match status" value="1"/>
</dbReference>
<evidence type="ECO:0000256" key="5">
    <source>
        <dbReference type="PROSITE-ProRule" id="PRU10015"/>
    </source>
</evidence>
<feature type="active site" evidence="5">
    <location>
        <position position="569"/>
    </location>
</feature>
<evidence type="ECO:0000256" key="6">
    <source>
        <dbReference type="SAM" id="MobiDB-lite"/>
    </source>
</evidence>
<dbReference type="GO" id="GO:0009451">
    <property type="term" value="P:RNA modification"/>
    <property type="evidence" value="ECO:0007669"/>
    <property type="project" value="UniProtKB-ARBA"/>
</dbReference>
<gene>
    <name evidence="7" type="ORF">CALVIDRAFT_510415</name>
</gene>
<dbReference type="InterPro" id="IPR012340">
    <property type="entry name" value="NA-bd_OB-fold"/>
</dbReference>
<dbReference type="Gene3D" id="2.40.50.140">
    <property type="entry name" value="Nucleic acid-binding proteins"/>
    <property type="match status" value="1"/>
</dbReference>
<dbReference type="PROSITE" id="PS01230">
    <property type="entry name" value="TRMA_1"/>
    <property type="match status" value="1"/>
</dbReference>
<dbReference type="Pfam" id="PF05958">
    <property type="entry name" value="tRNA_U5-meth_tr"/>
    <property type="match status" value="1"/>
</dbReference>
<keyword evidence="3 4" id="KW-0949">S-adenosyl-L-methionine</keyword>
<dbReference type="InterPro" id="IPR029063">
    <property type="entry name" value="SAM-dependent_MTases_sf"/>
</dbReference>
<sequence>MSKRALSGSPTPQATVPSPKRAKVELAPQPVSGPSKRAFHNKQHKKRKIPAPPDFGSHDDVLRMEVERVMAEEGVQLSWNEGWDAPEGLQEGMEIELTVKELSSTGDSISLLPNPYPPWVIVTPFAMPQERILVRIGRPAHGHSGATLLKVIEPNNDLRDMSRVKCQYFGKCAGCQYQMLSYDTQLDFKRRVVMKAYQHFSNLPESVIPTVLPTIGSPLQYAYRTKITPHFDAPPDQRTRRGKKIKPPPVEKTNGNTGLGLHGDWELRIGFDQKGGGRNVLDIEECPIATDIINVGLKIARKTVQDTIQNYTRGATLLLRDSVVIDTPSSRVDDKARKPEDLSPKETEAAALAEAGVDDGRGGTVNASAPRLSHVDKQTEPAAGSASISAPPIETKSAIRITNAEEHICVTSPNTTMHERVGPYLFSFPASAFFQNNNSVLVPLTDYVKEAIENATIGQGQQHPTHLVDAYCGSGLFSLMLSSSFEKISGIDISLHSIASAVHNLQLNNLPKDKFVFQTGTASDIFSSVSHFPSTQTAAVIDPPRKGCDEPFLRQLLDFRPKVIVYVSCNVHTQARDVDWLLKTQEQEGRTDDNGAYRIVSIRGFDLFPQTSHVESVAVLVR</sequence>
<dbReference type="FunFam" id="2.40.50.140:FF:000201">
    <property type="entry name" value="TRM2p tRNA methyltransferase"/>
    <property type="match status" value="1"/>
</dbReference>
<feature type="region of interest" description="Disordered" evidence="6">
    <location>
        <begin position="230"/>
        <end position="257"/>
    </location>
</feature>
<dbReference type="PANTHER" id="PTHR11061:SF30">
    <property type="entry name" value="TRNA (URACIL(54)-C(5))-METHYLTRANSFERASE"/>
    <property type="match status" value="1"/>
</dbReference>
<dbReference type="GO" id="GO:0030697">
    <property type="term" value="F:tRNA (uracil(54)-C5)-methyltransferase activity, S-adenosyl methionine-dependent"/>
    <property type="evidence" value="ECO:0007669"/>
    <property type="project" value="InterPro"/>
</dbReference>
<name>A0A167Q9V8_CALVF</name>
<feature type="binding site" evidence="4">
    <location>
        <position position="542"/>
    </location>
    <ligand>
        <name>S-adenosyl-L-methionine</name>
        <dbReference type="ChEBI" id="CHEBI:59789"/>
    </ligand>
</feature>
<dbReference type="PROSITE" id="PS51622">
    <property type="entry name" value="SAM_MT_RNA_M5U_2"/>
    <property type="match status" value="1"/>
</dbReference>
<feature type="binding site" evidence="4">
    <location>
        <position position="492"/>
    </location>
    <ligand>
        <name>S-adenosyl-L-methionine</name>
        <dbReference type="ChEBI" id="CHEBI:59789"/>
    </ligand>
</feature>
<dbReference type="PANTHER" id="PTHR11061">
    <property type="entry name" value="RNA M5U METHYLTRANSFERASE"/>
    <property type="match status" value="1"/>
</dbReference>
<evidence type="ECO:0000256" key="3">
    <source>
        <dbReference type="ARBA" id="ARBA00022691"/>
    </source>
</evidence>
<dbReference type="OrthoDB" id="10250660at2759"/>
<feature type="binding site" evidence="4">
    <location>
        <position position="471"/>
    </location>
    <ligand>
        <name>S-adenosyl-L-methionine</name>
        <dbReference type="ChEBI" id="CHEBI:59789"/>
    </ligand>
</feature>
<dbReference type="Proteomes" id="UP000076738">
    <property type="component" value="Unassembled WGS sequence"/>
</dbReference>
<comment type="similarity">
    <text evidence="4">Belongs to the class I-like SAM-binding methyltransferase superfamily. RNA M5U methyltransferase family.</text>
</comment>
<feature type="region of interest" description="Disordered" evidence="6">
    <location>
        <begin position="1"/>
        <end position="58"/>
    </location>
</feature>
<evidence type="ECO:0000256" key="2">
    <source>
        <dbReference type="ARBA" id="ARBA00022679"/>
    </source>
</evidence>
<keyword evidence="8" id="KW-1185">Reference proteome</keyword>
<reference evidence="7 8" key="1">
    <citation type="journal article" date="2016" name="Mol. Biol. Evol.">
        <title>Comparative Genomics of Early-Diverging Mushroom-Forming Fungi Provides Insights into the Origins of Lignocellulose Decay Capabilities.</title>
        <authorList>
            <person name="Nagy L.G."/>
            <person name="Riley R."/>
            <person name="Tritt A."/>
            <person name="Adam C."/>
            <person name="Daum C."/>
            <person name="Floudas D."/>
            <person name="Sun H."/>
            <person name="Yadav J.S."/>
            <person name="Pangilinan J."/>
            <person name="Larsson K.H."/>
            <person name="Matsuura K."/>
            <person name="Barry K."/>
            <person name="Labutti K."/>
            <person name="Kuo R."/>
            <person name="Ohm R.A."/>
            <person name="Bhattacharya S.S."/>
            <person name="Shirouzu T."/>
            <person name="Yoshinaga Y."/>
            <person name="Martin F.M."/>
            <person name="Grigoriev I.V."/>
            <person name="Hibbett D.S."/>
        </authorList>
    </citation>
    <scope>NUCLEOTIDE SEQUENCE [LARGE SCALE GENOMIC DNA]</scope>
    <source>
        <strain evidence="7 8">TUFC12733</strain>
    </source>
</reference>
<dbReference type="Gene3D" id="3.40.50.150">
    <property type="entry name" value="Vaccinia Virus protein VP39"/>
    <property type="match status" value="2"/>
</dbReference>
<dbReference type="SUPFAM" id="SSF53335">
    <property type="entry name" value="S-adenosyl-L-methionine-dependent methyltransferases"/>
    <property type="match status" value="1"/>
</dbReference>
<organism evidence="7 8">
    <name type="scientific">Calocera viscosa (strain TUFC12733)</name>
    <dbReference type="NCBI Taxonomy" id="1330018"/>
    <lineage>
        <taxon>Eukaryota</taxon>
        <taxon>Fungi</taxon>
        <taxon>Dikarya</taxon>
        <taxon>Basidiomycota</taxon>
        <taxon>Agaricomycotina</taxon>
        <taxon>Dacrymycetes</taxon>
        <taxon>Dacrymycetales</taxon>
        <taxon>Dacrymycetaceae</taxon>
        <taxon>Calocera</taxon>
    </lineage>
</organism>
<evidence type="ECO:0000256" key="1">
    <source>
        <dbReference type="ARBA" id="ARBA00022603"/>
    </source>
</evidence>
<dbReference type="InterPro" id="IPR030391">
    <property type="entry name" value="MeTrfase_TrmA_CS"/>
</dbReference>
<protein>
    <submittedName>
        <fullName evidence="7">S-adenosyl-L-methionine-dependent methyltransferase</fullName>
    </submittedName>
</protein>
<keyword evidence="1 4" id="KW-0489">Methyltransferase</keyword>
<feature type="active site" description="Nucleophile" evidence="4">
    <location>
        <position position="569"/>
    </location>
</feature>
<dbReference type="InterPro" id="IPR010280">
    <property type="entry name" value="U5_MeTrfase_fam"/>
</dbReference>
<evidence type="ECO:0000313" key="8">
    <source>
        <dbReference type="Proteomes" id="UP000076738"/>
    </source>
</evidence>
<evidence type="ECO:0000256" key="4">
    <source>
        <dbReference type="PROSITE-ProRule" id="PRU01024"/>
    </source>
</evidence>
<dbReference type="STRING" id="1330018.A0A167Q9V8"/>
<proteinExistence type="inferred from homology"/>
<dbReference type="PROSITE" id="PS01231">
    <property type="entry name" value="TRMA_2"/>
    <property type="match status" value="1"/>
</dbReference>
<keyword evidence="2 4" id="KW-0808">Transferase</keyword>
<feature type="compositionally biased region" description="Basic residues" evidence="6">
    <location>
        <begin position="37"/>
        <end position="49"/>
    </location>
</feature>
<accession>A0A167Q9V8</accession>
<feature type="binding site" evidence="4">
    <location>
        <position position="435"/>
    </location>
    <ligand>
        <name>S-adenosyl-L-methionine</name>
        <dbReference type="ChEBI" id="CHEBI:59789"/>
    </ligand>
</feature>
<dbReference type="InterPro" id="IPR030390">
    <property type="entry name" value="MeTrfase_TrmA_AS"/>
</dbReference>
<dbReference type="GO" id="GO:0008033">
    <property type="term" value="P:tRNA processing"/>
    <property type="evidence" value="ECO:0007669"/>
    <property type="project" value="InterPro"/>
</dbReference>
<dbReference type="InterPro" id="IPR025795">
    <property type="entry name" value="tRNA_(uracil-5-)_MeTrfase"/>
</dbReference>
<dbReference type="AlphaFoldDB" id="A0A167Q9V8"/>